<dbReference type="SUPFAM" id="SSF161060">
    <property type="entry name" value="ATP synthase B chain-like"/>
    <property type="match status" value="1"/>
</dbReference>
<accession>T1L4R8</accession>
<dbReference type="PANTHER" id="PTHR12733">
    <property type="entry name" value="MITOCHONDRIAL ATP SYNTHASE B CHAIN"/>
    <property type="match status" value="1"/>
</dbReference>
<evidence type="ECO:0000256" key="6">
    <source>
        <dbReference type="ARBA" id="ARBA00023065"/>
    </source>
</evidence>
<comment type="subunit">
    <text evidence="9">F-type ATPases have 2 components, CF(1) - the catalytic core - and CF(0) - the membrane proton channel. CF(1) and CF(0) have multiple subunits.</text>
</comment>
<evidence type="ECO:0000256" key="8">
    <source>
        <dbReference type="ARBA" id="ARBA00023136"/>
    </source>
</evidence>
<name>T1L4R8_TETUR</name>
<dbReference type="Proteomes" id="UP000015104">
    <property type="component" value="Unassembled WGS sequence"/>
</dbReference>
<keyword evidence="4 9" id="KW-0375">Hydrogen ion transport</keyword>
<dbReference type="EMBL" id="CAEY01001161">
    <property type="status" value="NOT_ANNOTATED_CDS"/>
    <property type="molecule type" value="Genomic_DNA"/>
</dbReference>
<protein>
    <recommendedName>
        <fullName evidence="9">ATP synthase subunit b</fullName>
    </recommendedName>
</protein>
<comment type="similarity">
    <text evidence="1 9">Belongs to the eukaryotic ATPase B chain family.</text>
</comment>
<evidence type="ECO:0000256" key="3">
    <source>
        <dbReference type="ARBA" id="ARBA00022547"/>
    </source>
</evidence>
<evidence type="ECO:0000256" key="5">
    <source>
        <dbReference type="ARBA" id="ARBA00022792"/>
    </source>
</evidence>
<dbReference type="EnsemblMetazoa" id="tetur40g00230.1">
    <property type="protein sequence ID" value="tetur40g00230.1"/>
    <property type="gene ID" value="tetur40g00230"/>
</dbReference>
<dbReference type="OrthoDB" id="67388at2759"/>
<comment type="subcellular location">
    <subcellularLocation>
        <location evidence="9">Mitochondrion</location>
    </subcellularLocation>
    <subcellularLocation>
        <location evidence="9">Mitochondrion inner membrane</location>
    </subcellularLocation>
</comment>
<dbReference type="AlphaFoldDB" id="T1L4R8"/>
<organism evidence="10 11">
    <name type="scientific">Tetranychus urticae</name>
    <name type="common">Two-spotted spider mite</name>
    <dbReference type="NCBI Taxonomy" id="32264"/>
    <lineage>
        <taxon>Eukaryota</taxon>
        <taxon>Metazoa</taxon>
        <taxon>Ecdysozoa</taxon>
        <taxon>Arthropoda</taxon>
        <taxon>Chelicerata</taxon>
        <taxon>Arachnida</taxon>
        <taxon>Acari</taxon>
        <taxon>Acariformes</taxon>
        <taxon>Trombidiformes</taxon>
        <taxon>Prostigmata</taxon>
        <taxon>Eleutherengona</taxon>
        <taxon>Raphignathae</taxon>
        <taxon>Tetranychoidea</taxon>
        <taxon>Tetranychidae</taxon>
        <taxon>Tetranychus</taxon>
    </lineage>
</organism>
<reference evidence="10" key="2">
    <citation type="submission" date="2015-06" db="UniProtKB">
        <authorList>
            <consortium name="EnsemblMetazoa"/>
        </authorList>
    </citation>
    <scope>IDENTIFICATION</scope>
</reference>
<dbReference type="InterPro" id="IPR013837">
    <property type="entry name" value="ATP_synth_F0_suB"/>
</dbReference>
<dbReference type="Gene3D" id="1.20.5.2210">
    <property type="match status" value="1"/>
</dbReference>
<evidence type="ECO:0000256" key="2">
    <source>
        <dbReference type="ARBA" id="ARBA00022448"/>
    </source>
</evidence>
<keyword evidence="2 9" id="KW-0813">Transport</keyword>
<keyword evidence="8 9" id="KW-0472">Membrane</keyword>
<dbReference type="GO" id="GO:0046933">
    <property type="term" value="F:proton-transporting ATP synthase activity, rotational mechanism"/>
    <property type="evidence" value="ECO:0007669"/>
    <property type="project" value="TreeGrafter"/>
</dbReference>
<keyword evidence="6 9" id="KW-0406">Ion transport</keyword>
<dbReference type="eggNOG" id="KOG3976">
    <property type="taxonomic scope" value="Eukaryota"/>
</dbReference>
<proteinExistence type="inferred from homology"/>
<keyword evidence="5 9" id="KW-0999">Mitochondrion inner membrane</keyword>
<evidence type="ECO:0000313" key="10">
    <source>
        <dbReference type="EnsemblMetazoa" id="tetur40g00230.1"/>
    </source>
</evidence>
<dbReference type="GO" id="GO:0045259">
    <property type="term" value="C:proton-transporting ATP synthase complex"/>
    <property type="evidence" value="ECO:0007669"/>
    <property type="project" value="UniProtKB-KW"/>
</dbReference>
<gene>
    <name evidence="10" type="primary">107370289</name>
</gene>
<sequence>MFVRFAFASGSALAKASKTGLSQQTFNSIRGLTTKTIGVFGNELKEVDVESEVTPFKSHLTPSTQEKIYPTVLDNYEDIPVIVDGREVRVTRDDCCPAYPLIPNLAPPNAKPGETVKEIPKGVNMAEILGVNFAENMPTIDDDKNPQRDLVNFPADYQKLQVEAPVYRMFFFPSWWFDPFYNKTGVTGPYIAVTGITMAALSKEWLVLDHSVPGGIAFWIILFQALQKFGPKLKDHSIAAFLKTMRGWADWKDGSVKLLNNIIEFNNKEIQVGKDPSPLFNVYRENVHLQREAEYRKQLMAVYKEAKRKLDLQAALDEGKKQFARRYMVNWIIENVNKSITPEKEKNILDQCIVDLKNLSVKRANFI</sequence>
<dbReference type="HOGENOM" id="CLU_755082_0_0_1"/>
<dbReference type="GO" id="GO:0005743">
    <property type="term" value="C:mitochondrial inner membrane"/>
    <property type="evidence" value="ECO:0007669"/>
    <property type="project" value="UniProtKB-SubCell"/>
</dbReference>
<keyword evidence="11" id="KW-1185">Reference proteome</keyword>
<dbReference type="Pfam" id="PF05405">
    <property type="entry name" value="Mt_ATP-synt_B"/>
    <property type="match status" value="1"/>
</dbReference>
<evidence type="ECO:0000313" key="11">
    <source>
        <dbReference type="Proteomes" id="UP000015104"/>
    </source>
</evidence>
<comment type="function">
    <text evidence="9">Subunit b, of the mitochondrial membrane ATP synthase complex (F(1)F(0) ATP synthase or Complex V) that produces ATP from ADP in the presence of a proton gradient across the membrane which is generated by electron transport complexes of the respiratory chain. ATP synthase complex consist of a soluble F(1) head domain - the catalytic core - and a membrane F(1) domain - the membrane proton channel. These two domains are linked by a central stalk rotating inside the F(1) region and a stationary peripheral stalk. During catalysis, ATP synthesis in the catalytic domain of F(1) is coupled via a rotary mechanism of the central stalk subunits to proton translocation. In vivo, can only synthesize ATP although its ATP hydrolase activity can be activated artificially in vitro. Part of the complex F(0) domain. Part of the complex F(0) domain and the peripheric stalk, which acts as a stator to hold the catalytic alpha(3)beta(3) subcomplex and subunit a/ATP6 static relative to the rotary elements.</text>
</comment>
<dbReference type="InterPro" id="IPR008688">
    <property type="entry name" value="ATP_synth_Bsub_B/MI25"/>
</dbReference>
<reference evidence="11" key="1">
    <citation type="submission" date="2011-08" db="EMBL/GenBank/DDBJ databases">
        <authorList>
            <person name="Rombauts S."/>
        </authorList>
    </citation>
    <scope>NUCLEOTIDE SEQUENCE</scope>
    <source>
        <strain evidence="11">London</strain>
    </source>
</reference>
<evidence type="ECO:0000256" key="7">
    <source>
        <dbReference type="ARBA" id="ARBA00023128"/>
    </source>
</evidence>
<evidence type="ECO:0000256" key="4">
    <source>
        <dbReference type="ARBA" id="ARBA00022781"/>
    </source>
</evidence>
<keyword evidence="7 9" id="KW-0496">Mitochondrion</keyword>
<dbReference type="KEGG" id="tut:107370289"/>
<dbReference type="PANTHER" id="PTHR12733:SF3">
    <property type="entry name" value="ATP SYNTHASE F(0) COMPLEX SUBUNIT B1, MITOCHONDRIAL"/>
    <property type="match status" value="1"/>
</dbReference>
<dbReference type="STRING" id="32264.T1L4R8"/>
<evidence type="ECO:0000256" key="1">
    <source>
        <dbReference type="ARBA" id="ARBA00007479"/>
    </source>
</evidence>
<evidence type="ECO:0000256" key="9">
    <source>
        <dbReference type="RuleBase" id="RU368017"/>
    </source>
</evidence>
<keyword evidence="3 9" id="KW-0138">CF(0)</keyword>